<reference evidence="2" key="1">
    <citation type="submission" date="2021-03" db="EMBL/GenBank/DDBJ databases">
        <authorList>
            <person name="Bekaert M."/>
        </authorList>
    </citation>
    <scope>NUCLEOTIDE SEQUENCE</scope>
</reference>
<dbReference type="AlphaFoldDB" id="A0A8S3VCD8"/>
<feature type="compositionally biased region" description="Basic and acidic residues" evidence="1">
    <location>
        <begin position="439"/>
        <end position="448"/>
    </location>
</feature>
<evidence type="ECO:0000256" key="1">
    <source>
        <dbReference type="SAM" id="MobiDB-lite"/>
    </source>
</evidence>
<protein>
    <submittedName>
        <fullName evidence="2">FAM175B</fullName>
    </submittedName>
</protein>
<dbReference type="PANTHER" id="PTHR31728:SF5">
    <property type="entry name" value="OS07G0540200 PROTEIN"/>
    <property type="match status" value="1"/>
</dbReference>
<dbReference type="GO" id="GO:0008017">
    <property type="term" value="F:microtubule binding"/>
    <property type="evidence" value="ECO:0007669"/>
    <property type="project" value="TreeGrafter"/>
</dbReference>
<dbReference type="GO" id="GO:0090307">
    <property type="term" value="P:mitotic spindle assembly"/>
    <property type="evidence" value="ECO:0007669"/>
    <property type="project" value="TreeGrafter"/>
</dbReference>
<organism evidence="2 3">
    <name type="scientific">Mytilus edulis</name>
    <name type="common">Blue mussel</name>
    <dbReference type="NCBI Taxonomy" id="6550"/>
    <lineage>
        <taxon>Eukaryota</taxon>
        <taxon>Metazoa</taxon>
        <taxon>Spiralia</taxon>
        <taxon>Lophotrochozoa</taxon>
        <taxon>Mollusca</taxon>
        <taxon>Bivalvia</taxon>
        <taxon>Autobranchia</taxon>
        <taxon>Pteriomorphia</taxon>
        <taxon>Mytilida</taxon>
        <taxon>Mytiloidea</taxon>
        <taxon>Mytilidae</taxon>
        <taxon>Mytilinae</taxon>
        <taxon>Mytilus</taxon>
    </lineage>
</organism>
<feature type="compositionally biased region" description="Basic and acidic residues" evidence="1">
    <location>
        <begin position="276"/>
        <end position="294"/>
    </location>
</feature>
<keyword evidence="3" id="KW-1185">Reference proteome</keyword>
<dbReference type="Pfam" id="PF21125">
    <property type="entry name" value="MPN_2A_DUB_like"/>
    <property type="match status" value="1"/>
</dbReference>
<accession>A0A8S3VCD8</accession>
<evidence type="ECO:0000313" key="3">
    <source>
        <dbReference type="Proteomes" id="UP000683360"/>
    </source>
</evidence>
<dbReference type="PRINTS" id="PR02051">
    <property type="entry name" value="PROTEINF175"/>
</dbReference>
<dbReference type="Proteomes" id="UP000683360">
    <property type="component" value="Unassembled WGS sequence"/>
</dbReference>
<sequence length="549" mass="61467">MAAIISGSTLSMLFYDHSSSLGNKEGLLTGKVISHVKDTISDSQINNVRVETKIYIYGCTCQSRFESFHDNKGNLSHIDKSTIGWYRYRHNTSHRMSMKEKSIHQTLLKNIPPDKQENFIFILCTSQKSENVSTSNFDFTVFKYSIRDKKYAAVPVTVINLGDTTHTDYKCAKSCTIDYDSGALGDLLSTFEHELIGTGDRTSEAAGVQKMAESIQTQLQCLTYGVMESDQEALELQSELEKMELQLHQKIEKKPCNETPPPSPTSPEMPSTSRLVNEDTAARSKREQKRKDQMKLYPNLSDLKVSSGGSRQRRMSDDNYSIDENNGKSSNLHTQIEQKCHILDSPIEVTEETLSNCSTEFNLSGEKLAEPVPNHVDDKHIDIPFADSEGFDHSHSIKDETSAKNKNDAKDVKNRNSDPFSFVEGMLANSKSGVLQKKMNQDKTETKNTKPQSGESGRVTRSRNSQAIGNNSAVNQSEKQSSGKQNQNKQVQQRSRSGEKQTTNVSNKRKNDQNRNNDQSGNGSEEDIFDTKDENGENHVIDVSSSPVF</sequence>
<feature type="compositionally biased region" description="Basic and acidic residues" evidence="1">
    <location>
        <begin position="390"/>
        <end position="416"/>
    </location>
</feature>
<feature type="compositionally biased region" description="Low complexity" evidence="1">
    <location>
        <begin position="475"/>
        <end position="493"/>
    </location>
</feature>
<feature type="compositionally biased region" description="Pro residues" evidence="1">
    <location>
        <begin position="258"/>
        <end position="267"/>
    </location>
</feature>
<feature type="region of interest" description="Disordered" evidence="1">
    <location>
        <begin position="252"/>
        <end position="333"/>
    </location>
</feature>
<feature type="compositionally biased region" description="Polar residues" evidence="1">
    <location>
        <begin position="462"/>
        <end position="474"/>
    </location>
</feature>
<dbReference type="OrthoDB" id="6358435at2759"/>
<dbReference type="GO" id="GO:0031593">
    <property type="term" value="F:polyubiquitin modification-dependent protein binding"/>
    <property type="evidence" value="ECO:0007669"/>
    <property type="project" value="TreeGrafter"/>
</dbReference>
<comment type="caution">
    <text evidence="2">The sequence shown here is derived from an EMBL/GenBank/DDBJ whole genome shotgun (WGS) entry which is preliminary data.</text>
</comment>
<feature type="compositionally biased region" description="Basic and acidic residues" evidence="1">
    <location>
        <begin position="529"/>
        <end position="540"/>
    </location>
</feature>
<gene>
    <name evidence="2" type="ORF">MEDL_64188</name>
</gene>
<dbReference type="EMBL" id="CAJPWZ010003125">
    <property type="protein sequence ID" value="CAG2252611.1"/>
    <property type="molecule type" value="Genomic_DNA"/>
</dbReference>
<feature type="compositionally biased region" description="Polar residues" evidence="1">
    <location>
        <begin position="318"/>
        <end position="333"/>
    </location>
</feature>
<dbReference type="InterPro" id="IPR023238">
    <property type="entry name" value="FAM175"/>
</dbReference>
<proteinExistence type="predicted"/>
<feature type="region of interest" description="Disordered" evidence="1">
    <location>
        <begin position="386"/>
        <end position="549"/>
    </location>
</feature>
<dbReference type="CDD" id="cd23519">
    <property type="entry name" value="Abraxas-like_domain"/>
    <property type="match status" value="1"/>
</dbReference>
<dbReference type="GO" id="GO:0008608">
    <property type="term" value="P:attachment of spindle microtubules to kinetochore"/>
    <property type="evidence" value="ECO:0007669"/>
    <property type="project" value="TreeGrafter"/>
</dbReference>
<evidence type="ECO:0000313" key="2">
    <source>
        <dbReference type="EMBL" id="CAG2252611.1"/>
    </source>
</evidence>
<name>A0A8S3VCD8_MYTED</name>
<dbReference type="GO" id="GO:0070536">
    <property type="term" value="P:protein K63-linked deubiquitination"/>
    <property type="evidence" value="ECO:0007669"/>
    <property type="project" value="TreeGrafter"/>
</dbReference>
<dbReference type="GO" id="GO:0005634">
    <property type="term" value="C:nucleus"/>
    <property type="evidence" value="ECO:0007669"/>
    <property type="project" value="TreeGrafter"/>
</dbReference>
<dbReference type="PANTHER" id="PTHR31728">
    <property type="entry name" value="ABRAXAS FAMILY MEMBER"/>
    <property type="match status" value="1"/>
</dbReference>